<organism evidence="2 3">
    <name type="scientific">Flagellimonas maritima</name>
    <dbReference type="NCBI Taxonomy" id="1383885"/>
    <lineage>
        <taxon>Bacteria</taxon>
        <taxon>Pseudomonadati</taxon>
        <taxon>Bacteroidota</taxon>
        <taxon>Flavobacteriia</taxon>
        <taxon>Flavobacteriales</taxon>
        <taxon>Flavobacteriaceae</taxon>
        <taxon>Flagellimonas</taxon>
    </lineage>
</organism>
<evidence type="ECO:0000313" key="2">
    <source>
        <dbReference type="EMBL" id="AWX43040.1"/>
    </source>
</evidence>
<dbReference type="InterPro" id="IPR013783">
    <property type="entry name" value="Ig-like_fold"/>
</dbReference>
<reference evidence="2 3" key="1">
    <citation type="submission" date="2018-06" db="EMBL/GenBank/DDBJ databases">
        <title>Spongiibacterium sp. HME9304 Genome sequencing and assembly.</title>
        <authorList>
            <person name="Kang H."/>
            <person name="Kim H."/>
            <person name="Joh K."/>
        </authorList>
    </citation>
    <scope>NUCLEOTIDE SEQUENCE [LARGE SCALE GENOMIC DNA]</scope>
    <source>
        <strain evidence="2 3">HME9304</strain>
    </source>
</reference>
<name>A0A2Z4LMT9_9FLAO</name>
<dbReference type="Proteomes" id="UP000248536">
    <property type="component" value="Chromosome"/>
</dbReference>
<proteinExistence type="predicted"/>
<dbReference type="OrthoDB" id="923194at2"/>
<dbReference type="Gene3D" id="2.60.40.10">
    <property type="entry name" value="Immunoglobulins"/>
    <property type="match status" value="4"/>
</dbReference>
<dbReference type="PROSITE" id="PS50853">
    <property type="entry name" value="FN3"/>
    <property type="match status" value="1"/>
</dbReference>
<keyword evidence="3" id="KW-1185">Reference proteome</keyword>
<sequence>MGLKKTCGLWFFVLFGLWGRSQQDTVDSIQHPKLFVKSFAKKGAIYLRWGTDDKWAWKYGNMYGYEVERATIFKDGKPLKTPIKKLLTGGPIKPRPLVEWQSLVQDNDMAAVAAQAIYGESFSVNEENSNLFMKVVNESSELEQRFGFSMFAVDQNFTAAQYAGLGFVDTEVKLNERYLYNVKLAAPEELIQMDEAGLLMATSEKLALPKPYDFAGYYYNNAFVLIWEYDGLFDFYTAYNLERSEDGKNFSKVNDAPITKLAITDVSGISYTDSIPEYNKKYWYRIKGKSLFDEMSPPSDTISVIAFKELLAAPQFKANNIISEEEVKLNWSFPKDEAWKLTGFDVLHATKAIGPYKTVAQELGKEERNYSYSSLQRINYFKIRANGIAGDYQDSSPAMVQPVDSIPPEKPLGLTGTVDTLGVVRLSWQPNTEMDLKGYTVLRANRKNQEFTRLTKEELRETRFQDSINVKTFAKKVYYRIKASDLRYNESVPSDTLVLELPNLIPPTSPVFKDYEIKGDSILLRWIPSSSENLVRQAMYRKRLDANKETLWENIYETDDISTTVFTDTKLDPNITYRYTITAINHTGLESPPSPPLSITTPKKLLRSKVKGLYAEVDRENKHIQLSWRYNDPDILEIQIFRKEANGDFLRYATLPTESKSFRDKKAIPNTTYSYGIRVIFRNGDASDWNETLIIY</sequence>
<feature type="domain" description="Fibronectin type-III" evidence="1">
    <location>
        <begin position="506"/>
        <end position="604"/>
    </location>
</feature>
<evidence type="ECO:0000259" key="1">
    <source>
        <dbReference type="PROSITE" id="PS50853"/>
    </source>
</evidence>
<gene>
    <name evidence="2" type="ORF">HME9304_00027</name>
</gene>
<accession>A0A2Z4LMT9</accession>
<evidence type="ECO:0000313" key="3">
    <source>
        <dbReference type="Proteomes" id="UP000248536"/>
    </source>
</evidence>
<dbReference type="CDD" id="cd00063">
    <property type="entry name" value="FN3"/>
    <property type="match status" value="1"/>
</dbReference>
<dbReference type="RefSeq" id="WP_112376657.1">
    <property type="nucleotide sequence ID" value="NZ_CP030104.1"/>
</dbReference>
<protein>
    <recommendedName>
        <fullName evidence="1">Fibronectin type-III domain-containing protein</fullName>
    </recommendedName>
</protein>
<dbReference type="AlphaFoldDB" id="A0A2Z4LMT9"/>
<dbReference type="SMART" id="SM00060">
    <property type="entry name" value="FN3"/>
    <property type="match status" value="2"/>
</dbReference>
<dbReference type="InterPro" id="IPR003961">
    <property type="entry name" value="FN3_dom"/>
</dbReference>
<dbReference type="EMBL" id="CP030104">
    <property type="protein sequence ID" value="AWX43040.1"/>
    <property type="molecule type" value="Genomic_DNA"/>
</dbReference>
<dbReference type="InterPro" id="IPR036116">
    <property type="entry name" value="FN3_sf"/>
</dbReference>
<dbReference type="KEGG" id="spon:HME9304_00027"/>
<dbReference type="SUPFAM" id="SSF49265">
    <property type="entry name" value="Fibronectin type III"/>
    <property type="match status" value="2"/>
</dbReference>